<proteinExistence type="predicted"/>
<evidence type="ECO:0000313" key="3">
    <source>
        <dbReference type="Proteomes" id="UP000320876"/>
    </source>
</evidence>
<sequence>MRPRSSGLAAVVGLATVLCLVLTGCGRQSPEAGPADGQEARRVPGSTTSGAPSQERLHRERATTEWVDGYCTAVGALVDSMSSIPEIDPSSPRRASRTSSRLLGAVIGGLDRTLSNLNGLAPAPVPSGDTMKVKAVADYTRIRERAVSAKEQLDAAGRDDARHAAIEAVDGPLEDLGEVNLLEGIGSTPELAAASRRAATCRELIEQDPSPRLGPA</sequence>
<feature type="region of interest" description="Disordered" evidence="1">
    <location>
        <begin position="28"/>
        <end position="61"/>
    </location>
</feature>
<reference evidence="2 3" key="1">
    <citation type="submission" date="2019-06" db="EMBL/GenBank/DDBJ databases">
        <title>Sequencing the genomes of 1000 actinobacteria strains.</title>
        <authorList>
            <person name="Klenk H.-P."/>
        </authorList>
    </citation>
    <scope>NUCLEOTIDE SEQUENCE [LARGE SCALE GENOMIC DNA]</scope>
    <source>
        <strain evidence="2 3">DSM 45679</strain>
    </source>
</reference>
<dbReference type="PROSITE" id="PS51257">
    <property type="entry name" value="PROKAR_LIPOPROTEIN"/>
    <property type="match status" value="1"/>
</dbReference>
<name>A0A542DN05_AMYCI</name>
<protein>
    <recommendedName>
        <fullName evidence="4">Lipoprotein</fullName>
    </recommendedName>
</protein>
<dbReference type="AlphaFoldDB" id="A0A542DN05"/>
<evidence type="ECO:0000256" key="1">
    <source>
        <dbReference type="SAM" id="MobiDB-lite"/>
    </source>
</evidence>
<keyword evidence="3" id="KW-1185">Reference proteome</keyword>
<dbReference type="EMBL" id="VFML01000001">
    <property type="protein sequence ID" value="TQJ04476.1"/>
    <property type="molecule type" value="Genomic_DNA"/>
</dbReference>
<evidence type="ECO:0008006" key="4">
    <source>
        <dbReference type="Google" id="ProtNLM"/>
    </source>
</evidence>
<organism evidence="2 3">
    <name type="scientific">Amycolatopsis cihanbeyliensis</name>
    <dbReference type="NCBI Taxonomy" id="1128664"/>
    <lineage>
        <taxon>Bacteria</taxon>
        <taxon>Bacillati</taxon>
        <taxon>Actinomycetota</taxon>
        <taxon>Actinomycetes</taxon>
        <taxon>Pseudonocardiales</taxon>
        <taxon>Pseudonocardiaceae</taxon>
        <taxon>Amycolatopsis</taxon>
    </lineage>
</organism>
<gene>
    <name evidence="2" type="ORF">FB471_4272</name>
</gene>
<accession>A0A542DN05</accession>
<comment type="caution">
    <text evidence="2">The sequence shown here is derived from an EMBL/GenBank/DDBJ whole genome shotgun (WGS) entry which is preliminary data.</text>
</comment>
<evidence type="ECO:0000313" key="2">
    <source>
        <dbReference type="EMBL" id="TQJ04476.1"/>
    </source>
</evidence>
<dbReference type="Proteomes" id="UP000320876">
    <property type="component" value="Unassembled WGS sequence"/>
</dbReference>